<dbReference type="AlphaFoldDB" id="A0A7X1B2P5"/>
<evidence type="ECO:0000259" key="2">
    <source>
        <dbReference type="SMART" id="SM00645"/>
    </source>
</evidence>
<proteinExistence type="inferred from homology"/>
<accession>A0A7X1B2P5</accession>
<evidence type="ECO:0000313" key="3">
    <source>
        <dbReference type="EMBL" id="MBC2604538.1"/>
    </source>
</evidence>
<name>A0A7X1B2P5_9BACT</name>
<sequence length="359" mass="39728">MKRSLLILAYFVSTLAWSQDRYESLSAAGTDYRQVVVLSVNDSSISIRHSKGLSQVSLADLSQDLQQKYGYDSSKALRREKDLARIRRTQTIEQVQRLEAALLEQKNSSKVEEGAQAAFSKFGSVPLLHPEVDLRPQFRSYGIRVRSQSGPSCSVHAIVAALEFQFAAKHSKNLNLSEDYLVSATARSLGFAYNIGYDPETGVPKGWDAGFALEQVFQAIRGHGLSLEQSSEEKAAGKKPVVFLDVGFSPFLVPGGRSKKCIQNLIHVLNSGMPVVSGMAWPEYELISHTSVLSKQPPRSGNGHAVTIVGYRCEDGVLEHTKFIFRNSWGDSWGTGGYGFLTYEYLLNNLYSSYVVELQ</sequence>
<dbReference type="GO" id="GO:0008234">
    <property type="term" value="F:cysteine-type peptidase activity"/>
    <property type="evidence" value="ECO:0007669"/>
    <property type="project" value="InterPro"/>
</dbReference>
<protein>
    <submittedName>
        <fullName evidence="3">C1 family peptidase</fullName>
    </submittedName>
</protein>
<evidence type="ECO:0000313" key="4">
    <source>
        <dbReference type="Proteomes" id="UP000526501"/>
    </source>
</evidence>
<dbReference type="InterPro" id="IPR038765">
    <property type="entry name" value="Papain-like_cys_pep_sf"/>
</dbReference>
<evidence type="ECO:0000256" key="1">
    <source>
        <dbReference type="ARBA" id="ARBA00008455"/>
    </source>
</evidence>
<dbReference type="CDD" id="cd02619">
    <property type="entry name" value="Peptidase_C1"/>
    <property type="match status" value="1"/>
</dbReference>
<dbReference type="EMBL" id="JACHVC010000001">
    <property type="protein sequence ID" value="MBC2604538.1"/>
    <property type="molecule type" value="Genomic_DNA"/>
</dbReference>
<dbReference type="SUPFAM" id="SSF54001">
    <property type="entry name" value="Cysteine proteinases"/>
    <property type="match status" value="1"/>
</dbReference>
<dbReference type="Proteomes" id="UP000526501">
    <property type="component" value="Unassembled WGS sequence"/>
</dbReference>
<dbReference type="GO" id="GO:0006508">
    <property type="term" value="P:proteolysis"/>
    <property type="evidence" value="ECO:0007669"/>
    <property type="project" value="InterPro"/>
</dbReference>
<dbReference type="InterPro" id="IPR000668">
    <property type="entry name" value="Peptidase_C1A_C"/>
</dbReference>
<dbReference type="SMART" id="SM00645">
    <property type="entry name" value="Pept_C1"/>
    <property type="match status" value="1"/>
</dbReference>
<dbReference type="RefSeq" id="WP_185658430.1">
    <property type="nucleotide sequence ID" value="NZ_CAWPOO010000001.1"/>
</dbReference>
<organism evidence="3 4">
    <name type="scientific">Pelagicoccus albus</name>
    <dbReference type="NCBI Taxonomy" id="415222"/>
    <lineage>
        <taxon>Bacteria</taxon>
        <taxon>Pseudomonadati</taxon>
        <taxon>Verrucomicrobiota</taxon>
        <taxon>Opitutia</taxon>
        <taxon>Puniceicoccales</taxon>
        <taxon>Pelagicoccaceae</taxon>
        <taxon>Pelagicoccus</taxon>
    </lineage>
</organism>
<dbReference type="InterPro" id="IPR013128">
    <property type="entry name" value="Peptidase_C1A"/>
</dbReference>
<comment type="similarity">
    <text evidence="1">Belongs to the peptidase C1 family.</text>
</comment>
<dbReference type="Pfam" id="PF00112">
    <property type="entry name" value="Peptidase_C1"/>
    <property type="match status" value="1"/>
</dbReference>
<dbReference type="PANTHER" id="PTHR12411">
    <property type="entry name" value="CYSTEINE PROTEASE FAMILY C1-RELATED"/>
    <property type="match status" value="1"/>
</dbReference>
<comment type="caution">
    <text evidence="3">The sequence shown here is derived from an EMBL/GenBank/DDBJ whole genome shotgun (WGS) entry which is preliminary data.</text>
</comment>
<reference evidence="3 4" key="1">
    <citation type="submission" date="2020-07" db="EMBL/GenBank/DDBJ databases">
        <authorList>
            <person name="Feng X."/>
        </authorList>
    </citation>
    <scope>NUCLEOTIDE SEQUENCE [LARGE SCALE GENOMIC DNA]</scope>
    <source>
        <strain evidence="3 4">JCM23202</strain>
    </source>
</reference>
<gene>
    <name evidence="3" type="ORF">H5P27_00540</name>
</gene>
<dbReference type="Gene3D" id="3.90.70.10">
    <property type="entry name" value="Cysteine proteinases"/>
    <property type="match status" value="1"/>
</dbReference>
<feature type="domain" description="Peptidase C1A papain C-terminal" evidence="2">
    <location>
        <begin position="128"/>
        <end position="356"/>
    </location>
</feature>
<keyword evidence="4" id="KW-1185">Reference proteome</keyword>